<gene>
    <name evidence="3" type="ORF">AQPW35_16340</name>
</gene>
<evidence type="ECO:0000259" key="1">
    <source>
        <dbReference type="Pfam" id="PF01548"/>
    </source>
</evidence>
<dbReference type="GO" id="GO:0003677">
    <property type="term" value="F:DNA binding"/>
    <property type="evidence" value="ECO:0007669"/>
    <property type="project" value="InterPro"/>
</dbReference>
<proteinExistence type="predicted"/>
<comment type="caution">
    <text evidence="3">The sequence shown here is derived from an EMBL/GenBank/DDBJ whole genome shotgun (WGS) entry which is preliminary data.</text>
</comment>
<evidence type="ECO:0000259" key="2">
    <source>
        <dbReference type="Pfam" id="PF02371"/>
    </source>
</evidence>
<name>A0A480AMG1_9BURK</name>
<dbReference type="Proteomes" id="UP000301751">
    <property type="component" value="Unassembled WGS sequence"/>
</dbReference>
<dbReference type="NCBIfam" id="NF033542">
    <property type="entry name" value="transpos_IS110"/>
    <property type="match status" value="1"/>
</dbReference>
<dbReference type="GO" id="GO:0004803">
    <property type="term" value="F:transposase activity"/>
    <property type="evidence" value="ECO:0007669"/>
    <property type="project" value="InterPro"/>
</dbReference>
<dbReference type="RefSeq" id="WP_137732302.1">
    <property type="nucleotide sequence ID" value="NZ_BJCL01000003.1"/>
</dbReference>
<dbReference type="Pfam" id="PF01548">
    <property type="entry name" value="DEDD_Tnp_IS110"/>
    <property type="match status" value="1"/>
</dbReference>
<feature type="domain" description="Transposase IS116/IS110/IS902 C-terminal" evidence="2">
    <location>
        <begin position="226"/>
        <end position="302"/>
    </location>
</feature>
<dbReference type="OrthoDB" id="5289737at2"/>
<evidence type="ECO:0000313" key="4">
    <source>
        <dbReference type="Proteomes" id="UP000301751"/>
    </source>
</evidence>
<sequence length="365" mass="39888">MAEVTRGEAARVGVDLSKRVFQVHAVDRAGRVVMAEPMAPEKFFAWCAQLPAGCEVAVEACGGAHHVARRLRSLGLDARLIAGHFVTPYRMAGKSGKNDANDPAAICEAAGRPHMRFVPVKTTEQQGQLSVHRLREGDKAERTALINRIRGVLVEFGMSFPQSPEALRRVLAELIEDGSNERTGIARLVLQRAHLHWIELNLQMKWCEERIGTHVRSDERASKAAALQGIGPIGASALVASVDDFSQFASAKQFSAWLGLVPGQNSTGGRASLGRITKRGDDDLRTLLIQGAKSAVMTAHKRSDRISQWLVQVKERAGWQKAVVALANKNARILWAMLTRDGEFDANHLPERPAPHCALSQCPET</sequence>
<protein>
    <submittedName>
        <fullName evidence="3">IS110 family transposase</fullName>
    </submittedName>
</protein>
<dbReference type="GO" id="GO:0006313">
    <property type="term" value="P:DNA transposition"/>
    <property type="evidence" value="ECO:0007669"/>
    <property type="project" value="InterPro"/>
</dbReference>
<evidence type="ECO:0000313" key="3">
    <source>
        <dbReference type="EMBL" id="GCL62553.1"/>
    </source>
</evidence>
<accession>A0A480AMG1</accession>
<reference evidence="4" key="1">
    <citation type="submission" date="2019-03" db="EMBL/GenBank/DDBJ databases">
        <title>Aquabacterium pictum sp.nov., the first bacteriochlorophyll a-containing freshwater bacterium in the genus Aquabacterium of the class Betaproteobacteria.</title>
        <authorList>
            <person name="Hirose S."/>
            <person name="Tank M."/>
            <person name="Hara E."/>
            <person name="Tamaki H."/>
            <person name="Takaichi S."/>
            <person name="Haruta S."/>
            <person name="Hanada S."/>
        </authorList>
    </citation>
    <scope>NUCLEOTIDE SEQUENCE [LARGE SCALE GENOMIC DNA]</scope>
    <source>
        <strain evidence="4">W35</strain>
    </source>
</reference>
<organism evidence="3 4">
    <name type="scientific">Pseudaquabacterium pictum</name>
    <dbReference type="NCBI Taxonomy" id="2315236"/>
    <lineage>
        <taxon>Bacteria</taxon>
        <taxon>Pseudomonadati</taxon>
        <taxon>Pseudomonadota</taxon>
        <taxon>Betaproteobacteria</taxon>
        <taxon>Burkholderiales</taxon>
        <taxon>Sphaerotilaceae</taxon>
        <taxon>Pseudaquabacterium</taxon>
    </lineage>
</organism>
<dbReference type="Pfam" id="PF02371">
    <property type="entry name" value="Transposase_20"/>
    <property type="match status" value="1"/>
</dbReference>
<dbReference type="InterPro" id="IPR003346">
    <property type="entry name" value="Transposase_20"/>
</dbReference>
<dbReference type="PANTHER" id="PTHR33055">
    <property type="entry name" value="TRANSPOSASE FOR INSERTION SEQUENCE ELEMENT IS1111A"/>
    <property type="match status" value="1"/>
</dbReference>
<dbReference type="EMBL" id="BJCL01000003">
    <property type="protein sequence ID" value="GCL62553.1"/>
    <property type="molecule type" value="Genomic_DNA"/>
</dbReference>
<dbReference type="InterPro" id="IPR002525">
    <property type="entry name" value="Transp_IS110-like_N"/>
</dbReference>
<keyword evidence="4" id="KW-1185">Reference proteome</keyword>
<dbReference type="AlphaFoldDB" id="A0A480AMG1"/>
<dbReference type="InterPro" id="IPR047650">
    <property type="entry name" value="Transpos_IS110"/>
</dbReference>
<dbReference type="PANTHER" id="PTHR33055:SF3">
    <property type="entry name" value="PUTATIVE TRANSPOSASE FOR IS117-RELATED"/>
    <property type="match status" value="1"/>
</dbReference>
<feature type="domain" description="Transposase IS110-like N-terminal" evidence="1">
    <location>
        <begin position="12"/>
        <end position="156"/>
    </location>
</feature>